<protein>
    <submittedName>
        <fullName evidence="1">DNA alkylation repair enzyme</fullName>
    </submittedName>
</protein>
<dbReference type="InterPro" id="IPR014825">
    <property type="entry name" value="DNA_alkylation"/>
</dbReference>
<organism evidence="1 2">
    <name type="scientific">Caenispirillum bisanense</name>
    <dbReference type="NCBI Taxonomy" id="414052"/>
    <lineage>
        <taxon>Bacteria</taxon>
        <taxon>Pseudomonadati</taxon>
        <taxon>Pseudomonadota</taxon>
        <taxon>Alphaproteobacteria</taxon>
        <taxon>Rhodospirillales</taxon>
        <taxon>Novispirillaceae</taxon>
        <taxon>Caenispirillum</taxon>
    </lineage>
</organism>
<evidence type="ECO:0000313" key="2">
    <source>
        <dbReference type="Proteomes" id="UP000219621"/>
    </source>
</evidence>
<dbReference type="InterPro" id="IPR016024">
    <property type="entry name" value="ARM-type_fold"/>
</dbReference>
<sequence length="260" mass="27693">MPSAATPAARRTGAASRATVDPAVLAALEAGTAEAATLSETLAMDFARLMAACFPAVPAEPLRAAAGEGVTRRMALAAALLAESLGAEAALEATVAHPSDCVRGWAAFVVGGRPGLDLTERLALIRPLADDGHFGVREWAWLAVRPHLAAEPERAVALLTPWTAESSENLRRFASEATRPRGVWCAHIGLFKERPESALPVLEPLKADPSQYVRNSVANWLNDAGKTRPDWLRTLAERWAVESPGRETAALLKRACRSLP</sequence>
<dbReference type="AlphaFoldDB" id="A0A286GYF1"/>
<reference evidence="1 2" key="1">
    <citation type="submission" date="2017-09" db="EMBL/GenBank/DDBJ databases">
        <authorList>
            <person name="Ehlers B."/>
            <person name="Leendertz F.H."/>
        </authorList>
    </citation>
    <scope>NUCLEOTIDE SEQUENCE [LARGE SCALE GENOMIC DNA]</scope>
    <source>
        <strain evidence="1 2">USBA 140</strain>
    </source>
</reference>
<dbReference type="Gene3D" id="1.25.40.290">
    <property type="entry name" value="ARM repeat domains"/>
    <property type="match status" value="1"/>
</dbReference>
<name>A0A286GYF1_9PROT</name>
<evidence type="ECO:0000313" key="1">
    <source>
        <dbReference type="EMBL" id="SOE00567.1"/>
    </source>
</evidence>
<gene>
    <name evidence="1" type="ORF">SAMN05421508_11340</name>
</gene>
<dbReference type="SUPFAM" id="SSF48371">
    <property type="entry name" value="ARM repeat"/>
    <property type="match status" value="1"/>
</dbReference>
<keyword evidence="2" id="KW-1185">Reference proteome</keyword>
<dbReference type="RefSeq" id="WP_097281271.1">
    <property type="nucleotide sequence ID" value="NZ_OCNJ01000013.1"/>
</dbReference>
<accession>A0A286GYF1</accession>
<dbReference type="EMBL" id="OCNJ01000013">
    <property type="protein sequence ID" value="SOE00567.1"/>
    <property type="molecule type" value="Genomic_DNA"/>
</dbReference>
<dbReference type="Pfam" id="PF08713">
    <property type="entry name" value="DNA_alkylation"/>
    <property type="match status" value="1"/>
</dbReference>
<proteinExistence type="predicted"/>
<dbReference type="OrthoDB" id="9797162at2"/>
<dbReference type="Proteomes" id="UP000219621">
    <property type="component" value="Unassembled WGS sequence"/>
</dbReference>